<evidence type="ECO:0000313" key="4">
    <source>
        <dbReference type="Proteomes" id="UP000198302"/>
    </source>
</evidence>
<dbReference type="EMBL" id="MUGX01000011">
    <property type="protein sequence ID" value="OXA88035.1"/>
    <property type="molecule type" value="Genomic_DNA"/>
</dbReference>
<reference evidence="1 3" key="1">
    <citation type="submission" date="2015-01" db="EMBL/GenBank/DDBJ databases">
        <title>Genome of Flavobacterium hibernum DSM 12611.</title>
        <authorList>
            <person name="Stropko S.J."/>
            <person name="Pipes S.E."/>
            <person name="Newman J.D."/>
        </authorList>
    </citation>
    <scope>NUCLEOTIDE SEQUENCE [LARGE SCALE GENOMIC DNA]</scope>
    <source>
        <strain evidence="1 3">DSM 12611</strain>
    </source>
</reference>
<proteinExistence type="predicted"/>
<comment type="caution">
    <text evidence="1">The sequence shown here is derived from an EMBL/GenBank/DDBJ whole genome shotgun (WGS) entry which is preliminary data.</text>
</comment>
<evidence type="ECO:0000313" key="1">
    <source>
        <dbReference type="EMBL" id="KIO53432.1"/>
    </source>
</evidence>
<sequence length="79" mass="9662">MSVPKELYNVKFVEYNESLKILYLVDDNFKSICDEYCKSKLKAEKFKRKFEKNFKHKLEYENLSKELEEEILIYLIRKG</sequence>
<reference evidence="2 4" key="2">
    <citation type="submission" date="2016-11" db="EMBL/GenBank/DDBJ databases">
        <title>Whole genomes of Flavobacteriaceae.</title>
        <authorList>
            <person name="Stine C."/>
            <person name="Li C."/>
            <person name="Tadesse D."/>
        </authorList>
    </citation>
    <scope>NUCLEOTIDE SEQUENCE [LARGE SCALE GENOMIC DNA]</scope>
    <source>
        <strain evidence="2 4">ATCC 51468</strain>
    </source>
</reference>
<dbReference type="EMBL" id="JPRK01000007">
    <property type="protein sequence ID" value="KIO53432.1"/>
    <property type="molecule type" value="Genomic_DNA"/>
</dbReference>
<dbReference type="Proteomes" id="UP000032061">
    <property type="component" value="Unassembled WGS sequence"/>
</dbReference>
<gene>
    <name evidence="2" type="ORF">B0A73_09645</name>
    <name evidence="1" type="ORF">IW18_09030</name>
</gene>
<evidence type="ECO:0000313" key="3">
    <source>
        <dbReference type="Proteomes" id="UP000032061"/>
    </source>
</evidence>
<dbReference type="OrthoDB" id="1377294at2"/>
<protein>
    <submittedName>
        <fullName evidence="1">Uncharacterized protein</fullName>
    </submittedName>
</protein>
<dbReference type="AlphaFoldDB" id="A0A0D0F5M8"/>
<evidence type="ECO:0000313" key="2">
    <source>
        <dbReference type="EMBL" id="OXA88035.1"/>
    </source>
</evidence>
<dbReference type="Proteomes" id="UP000198302">
    <property type="component" value="Unassembled WGS sequence"/>
</dbReference>
<name>A0A0D0F5M8_9FLAO</name>
<keyword evidence="4" id="KW-1185">Reference proteome</keyword>
<organism evidence="1 3">
    <name type="scientific">Flavobacterium hibernum</name>
    <dbReference type="NCBI Taxonomy" id="37752"/>
    <lineage>
        <taxon>Bacteria</taxon>
        <taxon>Pseudomonadati</taxon>
        <taxon>Bacteroidota</taxon>
        <taxon>Flavobacteriia</taxon>
        <taxon>Flavobacteriales</taxon>
        <taxon>Flavobacteriaceae</taxon>
        <taxon>Flavobacterium</taxon>
    </lineage>
</organism>
<accession>A0A0D0F5M8</accession>